<dbReference type="Proteomes" id="UP000007463">
    <property type="component" value="Chromosome"/>
</dbReference>
<dbReference type="EMBL" id="CP002542">
    <property type="protein sequence ID" value="AEA42081.1"/>
    <property type="molecule type" value="Genomic_DNA"/>
</dbReference>
<feature type="transmembrane region" description="Helical" evidence="1">
    <location>
        <begin position="749"/>
        <end position="770"/>
    </location>
</feature>
<keyword evidence="4" id="KW-0808">Transferase</keyword>
<protein>
    <submittedName>
        <fullName evidence="4">Signal transduction histidine kinase, LytS</fullName>
    </submittedName>
</protein>
<dbReference type="SUPFAM" id="SSF63829">
    <property type="entry name" value="Calcium-dependent phosphotriesterase"/>
    <property type="match status" value="1"/>
</dbReference>
<evidence type="ECO:0000313" key="5">
    <source>
        <dbReference type="Proteomes" id="UP000007463"/>
    </source>
</evidence>
<proteinExistence type="predicted"/>
<dbReference type="GO" id="GO:0016020">
    <property type="term" value="C:membrane"/>
    <property type="evidence" value="ECO:0007669"/>
    <property type="project" value="InterPro"/>
</dbReference>
<keyword evidence="5" id="KW-1185">Reference proteome</keyword>
<evidence type="ECO:0000256" key="1">
    <source>
        <dbReference type="SAM" id="Phobius"/>
    </source>
</evidence>
<dbReference type="InterPro" id="IPR015943">
    <property type="entry name" value="WD40/YVTN_repeat-like_dom_sf"/>
</dbReference>
<name>F2IAE6_FLUTR</name>
<dbReference type="Gene3D" id="2.60.40.10">
    <property type="entry name" value="Immunoglobulins"/>
    <property type="match status" value="1"/>
</dbReference>
<keyword evidence="1" id="KW-1133">Transmembrane helix</keyword>
<dbReference type="InterPro" id="IPR013783">
    <property type="entry name" value="Ig-like_fold"/>
</dbReference>
<dbReference type="PANTHER" id="PTHR34220">
    <property type="entry name" value="SENSOR HISTIDINE KINASE YPDA"/>
    <property type="match status" value="1"/>
</dbReference>
<dbReference type="Gene3D" id="3.30.565.10">
    <property type="entry name" value="Histidine kinase-like ATPase, C-terminal domain"/>
    <property type="match status" value="1"/>
</dbReference>
<dbReference type="InterPro" id="IPR036890">
    <property type="entry name" value="HATPase_C_sf"/>
</dbReference>
<keyword evidence="4" id="KW-0418">Kinase</keyword>
<sequence length="1003" mass="116004">MKFRIWLLFLMINLSLFGQRGLIQYSKENGLISNEVRDVEYDHNGFIWLATPKGIERFDGQRFIHFKYDPQDSLGISSNDIQSVVFDGDKTIWATTFNKGLISIQTEKFNIINYNKKYFQSFGSNRIQAIACRDGFVWCVSENGTLLKFNPKNRKSDLFVFSTVKTPDFNSLFFDEIETNKLWLTSSDGLFSFDLITNKWKKYRFKKSTCIHPKLNGRYTNKMTCLTQDSKGNFYVGLNSGGLLYFNQYQGLFKSIRIKIVDLNYEKISSIAWRDSRYLYLCFENREILLFDTKTKEYVRYEESERSTVLPYRIAKMGSQLAVSSSVSGLFIHDESLIYGKKLKPSMKLIQVKYSKKGRSGYQLLGTSNPVLKKIKGVGPTQITLNGLMDTKTFYYLKNGGILVVGGNGMILLDSDLKISRKMLISSYQSIDKRVQNSLLVGDSLLFVGTLDASLIRISLKTFTQTIVYKANQEEPSNVSKENFPLSLVGYKEFVFFSENDQLYRYHVYSKKLDKIRLFTHENADQITCLTICKYHKLWIGTKASGVWSYNLKKATLVNTYNSLNGLKNDDIIQLIVDSESKLWIMNPSSIAIVNPILKTIKCLEKRNGIEGVQTMTITPDSIYFLQGDSYIVSSSAEKLPIPKLAIPYILQIREMNGNARFTSQKSKYMYNQNNLVFEFGVKDFSNSENIRVNYRMLGLDNRWINGTQKNEALYHNLPSGKYIFQVQVIDGFDVRMTSYSFKITKPFWLRWWFLVLSSLAVGFGIWYYMRTRIKRIQSTEQMKSEFSLQINELESKALRAQMNPHFLFNSLNSIRLFILKNEVDNAADYIAKFSKLLRMILNHSRQDMITVYDEIQSLKLYLEFERLRFDQDFDFDLQIDGQEVLDCQIPPMIIQPFIENAIWHGLMPRTAGGGKIRVSFQKQLSGLYVMVQDNGIGREKAKENNRKRSLKEGSVGLQITKDRLKSLTMRTKKMNEFEIEDLIDENGLAIGTLVTLYFETSN</sequence>
<dbReference type="InterPro" id="IPR011123">
    <property type="entry name" value="Y_Y_Y"/>
</dbReference>
<evidence type="ECO:0000259" key="2">
    <source>
        <dbReference type="Pfam" id="PF06580"/>
    </source>
</evidence>
<reference evidence="5" key="2">
    <citation type="submission" date="2011-02" db="EMBL/GenBank/DDBJ databases">
        <title>The complete genome of Fluviicola taffensis DSM 16823.</title>
        <authorList>
            <consortium name="US DOE Joint Genome Institute (JGI-PGF)"/>
            <person name="Lucas S."/>
            <person name="Copeland A."/>
            <person name="Lapidus A."/>
            <person name="Bruce D."/>
            <person name="Goodwin L."/>
            <person name="Pitluck S."/>
            <person name="Kyrpides N."/>
            <person name="Mavromatis K."/>
            <person name="Ivanova N."/>
            <person name="Mikhailova N."/>
            <person name="Pagani I."/>
            <person name="Chertkov O."/>
            <person name="Detter J.C."/>
            <person name="Han C."/>
            <person name="Tapia R."/>
            <person name="Land M."/>
            <person name="Hauser L."/>
            <person name="Markowitz V."/>
            <person name="Cheng J.-F."/>
            <person name="Hugenholtz P."/>
            <person name="Woyke T."/>
            <person name="Wu D."/>
            <person name="Tindall B."/>
            <person name="Pomrenke H.G."/>
            <person name="Brambilla E."/>
            <person name="Klenk H.-P."/>
            <person name="Eisen J.A."/>
        </authorList>
    </citation>
    <scope>NUCLEOTIDE SEQUENCE [LARGE SCALE GENOMIC DNA]</scope>
    <source>
        <strain evidence="5">DSM 16823 / RW262 / RW262</strain>
    </source>
</reference>
<dbReference type="InterPro" id="IPR011047">
    <property type="entry name" value="Quinoprotein_ADH-like_sf"/>
</dbReference>
<dbReference type="eggNOG" id="COG3292">
    <property type="taxonomic scope" value="Bacteria"/>
</dbReference>
<feature type="domain" description="Two component regulator three Y" evidence="3">
    <location>
        <begin position="684"/>
        <end position="731"/>
    </location>
</feature>
<dbReference type="Gene3D" id="2.130.10.10">
    <property type="entry name" value="YVTN repeat-like/Quinoprotein amine dehydrogenase"/>
    <property type="match status" value="2"/>
</dbReference>
<reference evidence="4 5" key="1">
    <citation type="journal article" date="2011" name="Stand. Genomic Sci.">
        <title>Complete genome sequence of the gliding freshwater bacterium Fluviicola taffensis type strain (RW262).</title>
        <authorList>
            <person name="Woyke T."/>
            <person name="Chertkov O."/>
            <person name="Lapidus A."/>
            <person name="Nolan M."/>
            <person name="Lucas S."/>
            <person name="Del Rio T.G."/>
            <person name="Tice H."/>
            <person name="Cheng J.F."/>
            <person name="Tapia R."/>
            <person name="Han C."/>
            <person name="Goodwin L."/>
            <person name="Pitluck S."/>
            <person name="Liolios K."/>
            <person name="Pagani I."/>
            <person name="Ivanova N."/>
            <person name="Huntemann M."/>
            <person name="Mavromatis K."/>
            <person name="Mikhailova N."/>
            <person name="Pati A."/>
            <person name="Chen A."/>
            <person name="Palaniappan K."/>
            <person name="Land M."/>
            <person name="Hauser L."/>
            <person name="Brambilla E.M."/>
            <person name="Rohde M."/>
            <person name="Mwirichia R."/>
            <person name="Sikorski J."/>
            <person name="Tindall B.J."/>
            <person name="Goker M."/>
            <person name="Bristow J."/>
            <person name="Eisen J.A."/>
            <person name="Markowitz V."/>
            <person name="Hugenholtz P."/>
            <person name="Klenk H.P."/>
            <person name="Kyrpides N.C."/>
        </authorList>
    </citation>
    <scope>NUCLEOTIDE SEQUENCE [LARGE SCALE GENOMIC DNA]</scope>
    <source>
        <strain evidence="5">DSM 16823 / RW262 / RW262</strain>
    </source>
</reference>
<dbReference type="Pfam" id="PF07495">
    <property type="entry name" value="Y_Y_Y"/>
    <property type="match status" value="1"/>
</dbReference>
<accession>F2IAE6</accession>
<dbReference type="AlphaFoldDB" id="F2IAE6"/>
<dbReference type="SUPFAM" id="SSF55874">
    <property type="entry name" value="ATPase domain of HSP90 chaperone/DNA topoisomerase II/histidine kinase"/>
    <property type="match status" value="1"/>
</dbReference>
<keyword evidence="1" id="KW-0812">Transmembrane</keyword>
<gene>
    <name evidence="4" type="ordered locus">Fluta_0071</name>
</gene>
<dbReference type="InterPro" id="IPR010559">
    <property type="entry name" value="Sig_transdc_His_kin_internal"/>
</dbReference>
<dbReference type="KEGG" id="fte:Fluta_0071"/>
<dbReference type="HOGENOM" id="CLU_000445_28_2_10"/>
<evidence type="ECO:0000313" key="4">
    <source>
        <dbReference type="EMBL" id="AEA42081.1"/>
    </source>
</evidence>
<dbReference type="SUPFAM" id="SSF101898">
    <property type="entry name" value="NHL repeat"/>
    <property type="match status" value="1"/>
</dbReference>
<feature type="domain" description="Signal transduction histidine kinase internal region" evidence="2">
    <location>
        <begin position="795"/>
        <end position="873"/>
    </location>
</feature>
<dbReference type="RefSeq" id="WP_013684855.1">
    <property type="nucleotide sequence ID" value="NC_015321.1"/>
</dbReference>
<keyword evidence="1" id="KW-0472">Membrane</keyword>
<dbReference type="OrthoDB" id="9809670at2"/>
<dbReference type="GO" id="GO:0000155">
    <property type="term" value="F:phosphorelay sensor kinase activity"/>
    <property type="evidence" value="ECO:0007669"/>
    <property type="project" value="InterPro"/>
</dbReference>
<dbReference type="SUPFAM" id="SSF50998">
    <property type="entry name" value="Quinoprotein alcohol dehydrogenase-like"/>
    <property type="match status" value="1"/>
</dbReference>
<dbReference type="eggNOG" id="COG2972">
    <property type="taxonomic scope" value="Bacteria"/>
</dbReference>
<evidence type="ECO:0000259" key="3">
    <source>
        <dbReference type="Pfam" id="PF07495"/>
    </source>
</evidence>
<dbReference type="PANTHER" id="PTHR34220:SF7">
    <property type="entry name" value="SENSOR HISTIDINE KINASE YPDA"/>
    <property type="match status" value="1"/>
</dbReference>
<organism evidence="4 5">
    <name type="scientific">Fluviicola taffensis (strain DSM 16823 / NCIMB 13979 / RW262)</name>
    <dbReference type="NCBI Taxonomy" id="755732"/>
    <lineage>
        <taxon>Bacteria</taxon>
        <taxon>Pseudomonadati</taxon>
        <taxon>Bacteroidota</taxon>
        <taxon>Flavobacteriia</taxon>
        <taxon>Flavobacteriales</taxon>
        <taxon>Crocinitomicaceae</taxon>
        <taxon>Fluviicola</taxon>
    </lineage>
</organism>
<dbReference type="InterPro" id="IPR050640">
    <property type="entry name" value="Bact_2-comp_sensor_kinase"/>
</dbReference>
<dbReference type="Pfam" id="PF06580">
    <property type="entry name" value="His_kinase"/>
    <property type="match status" value="1"/>
</dbReference>
<dbReference type="STRING" id="755732.Fluta_0071"/>